<reference evidence="7 8" key="1">
    <citation type="submission" date="2021-07" db="EMBL/GenBank/DDBJ databases">
        <title>The Aristolochia fimbriata genome: insights into angiosperm evolution, floral development and chemical biosynthesis.</title>
        <authorList>
            <person name="Jiao Y."/>
        </authorList>
    </citation>
    <scope>NUCLEOTIDE SEQUENCE [LARGE SCALE GENOMIC DNA]</scope>
    <source>
        <strain evidence="7">IBCAS-2021</strain>
        <tissue evidence="7">Leaf</tissue>
    </source>
</reference>
<dbReference type="InterPro" id="IPR002401">
    <property type="entry name" value="Cyt_P450_E_grp-I"/>
</dbReference>
<evidence type="ECO:0000256" key="2">
    <source>
        <dbReference type="ARBA" id="ARBA00022723"/>
    </source>
</evidence>
<comment type="similarity">
    <text evidence="1 6">Belongs to the cytochrome P450 family.</text>
</comment>
<evidence type="ECO:0000256" key="5">
    <source>
        <dbReference type="PIRSR" id="PIRSR602401-1"/>
    </source>
</evidence>
<keyword evidence="6" id="KW-0503">Monooxygenase</keyword>
<evidence type="ECO:0000256" key="4">
    <source>
        <dbReference type="ARBA" id="ARBA00023004"/>
    </source>
</evidence>
<comment type="caution">
    <text evidence="7">The sequence shown here is derived from an EMBL/GenBank/DDBJ whole genome shotgun (WGS) entry which is preliminary data.</text>
</comment>
<dbReference type="GO" id="GO:0006629">
    <property type="term" value="P:lipid metabolic process"/>
    <property type="evidence" value="ECO:0007669"/>
    <property type="project" value="UniProtKB-ARBA"/>
</dbReference>
<dbReference type="InterPro" id="IPR017972">
    <property type="entry name" value="Cyt_P450_CS"/>
</dbReference>
<dbReference type="Proteomes" id="UP000825729">
    <property type="component" value="Unassembled WGS sequence"/>
</dbReference>
<dbReference type="Gene3D" id="1.10.630.10">
    <property type="entry name" value="Cytochrome P450"/>
    <property type="match status" value="1"/>
</dbReference>
<evidence type="ECO:0000313" key="7">
    <source>
        <dbReference type="EMBL" id="KAG9451160.1"/>
    </source>
</evidence>
<proteinExistence type="inferred from homology"/>
<keyword evidence="2 5" id="KW-0479">Metal-binding</keyword>
<keyword evidence="5 6" id="KW-0349">Heme</keyword>
<dbReference type="EMBL" id="JAINDJ010000004">
    <property type="protein sequence ID" value="KAG9451160.1"/>
    <property type="molecule type" value="Genomic_DNA"/>
</dbReference>
<comment type="cofactor">
    <cofactor evidence="5">
        <name>heme</name>
        <dbReference type="ChEBI" id="CHEBI:30413"/>
    </cofactor>
</comment>
<keyword evidence="3 6" id="KW-0560">Oxidoreductase</keyword>
<keyword evidence="4 5" id="KW-0408">Iron</keyword>
<sequence>MEIVITCNPQNVEYTMKTNFDEFNKGPHFAEIFDFLGNGMFVADGESWSGQRKMAVTRFASKKFQSFCSEKNEEVVTEGLIPVLQDAVERGSTIDLQEVFKRLAFDVTFASVLGKNPGFLSVNFVENEFSKALDTLTRVAFLRHTLPSFWWKTMRLLGIGWERQYEQALGALDRRLNDFISVKKQGLAKGQTCDDLLATYMKSSSGGDEEKFLRDTALTFIFAGQDTVSSGLTWFFYMLSKSPSVEAKILEEVKLVMYSNYNNEEEEEEKKMDLRKLKYLEAAILESMRLNPPVPIEHKSAKKKDVLPDGTIVGPGNIILFSLFAMGRMKWIWGEDCLDFKPERWIEEKTGNLKHEPSSKYPVFNVGPRACLGKKMGLTVMKTVIAAILLHFHVEVVEGQSVRPVPSVILKMKDGLKVIVKERS</sequence>
<dbReference type="SUPFAM" id="SSF48264">
    <property type="entry name" value="Cytochrome P450"/>
    <property type="match status" value="1"/>
</dbReference>
<dbReference type="GO" id="GO:0004497">
    <property type="term" value="F:monooxygenase activity"/>
    <property type="evidence" value="ECO:0007669"/>
    <property type="project" value="UniProtKB-KW"/>
</dbReference>
<dbReference type="PANTHER" id="PTHR24296">
    <property type="entry name" value="CYTOCHROME P450"/>
    <property type="match status" value="1"/>
</dbReference>
<evidence type="ECO:0000256" key="3">
    <source>
        <dbReference type="ARBA" id="ARBA00023002"/>
    </source>
</evidence>
<dbReference type="InterPro" id="IPR001128">
    <property type="entry name" value="Cyt_P450"/>
</dbReference>
<dbReference type="PRINTS" id="PR00385">
    <property type="entry name" value="P450"/>
</dbReference>
<feature type="binding site" description="axial binding residue" evidence="5">
    <location>
        <position position="371"/>
    </location>
    <ligand>
        <name>heme</name>
        <dbReference type="ChEBI" id="CHEBI:30413"/>
    </ligand>
    <ligandPart>
        <name>Fe</name>
        <dbReference type="ChEBI" id="CHEBI:18248"/>
    </ligandPart>
</feature>
<keyword evidence="8" id="KW-1185">Reference proteome</keyword>
<dbReference type="InterPro" id="IPR036396">
    <property type="entry name" value="Cyt_P450_sf"/>
</dbReference>
<evidence type="ECO:0000256" key="1">
    <source>
        <dbReference type="ARBA" id="ARBA00010617"/>
    </source>
</evidence>
<protein>
    <recommendedName>
        <fullName evidence="9">Cytochrome P450</fullName>
    </recommendedName>
</protein>
<evidence type="ECO:0000256" key="6">
    <source>
        <dbReference type="RuleBase" id="RU000461"/>
    </source>
</evidence>
<dbReference type="GO" id="GO:0016705">
    <property type="term" value="F:oxidoreductase activity, acting on paired donors, with incorporation or reduction of molecular oxygen"/>
    <property type="evidence" value="ECO:0007669"/>
    <property type="project" value="InterPro"/>
</dbReference>
<dbReference type="PRINTS" id="PR00463">
    <property type="entry name" value="EP450I"/>
</dbReference>
<dbReference type="GO" id="GO:0020037">
    <property type="term" value="F:heme binding"/>
    <property type="evidence" value="ECO:0007669"/>
    <property type="project" value="InterPro"/>
</dbReference>
<dbReference type="PROSITE" id="PS00086">
    <property type="entry name" value="CYTOCHROME_P450"/>
    <property type="match status" value="1"/>
</dbReference>
<dbReference type="Pfam" id="PF00067">
    <property type="entry name" value="p450"/>
    <property type="match status" value="1"/>
</dbReference>
<dbReference type="AlphaFoldDB" id="A0AAV7EQM5"/>
<accession>A0AAV7EQM5</accession>
<dbReference type="CDD" id="cd11064">
    <property type="entry name" value="CYP86A"/>
    <property type="match status" value="1"/>
</dbReference>
<gene>
    <name evidence="7" type="ORF">H6P81_011125</name>
</gene>
<evidence type="ECO:0008006" key="9">
    <source>
        <dbReference type="Google" id="ProtNLM"/>
    </source>
</evidence>
<evidence type="ECO:0000313" key="8">
    <source>
        <dbReference type="Proteomes" id="UP000825729"/>
    </source>
</evidence>
<organism evidence="7 8">
    <name type="scientific">Aristolochia fimbriata</name>
    <name type="common">White veined hardy Dutchman's pipe vine</name>
    <dbReference type="NCBI Taxonomy" id="158543"/>
    <lineage>
        <taxon>Eukaryota</taxon>
        <taxon>Viridiplantae</taxon>
        <taxon>Streptophyta</taxon>
        <taxon>Embryophyta</taxon>
        <taxon>Tracheophyta</taxon>
        <taxon>Spermatophyta</taxon>
        <taxon>Magnoliopsida</taxon>
        <taxon>Magnoliidae</taxon>
        <taxon>Piperales</taxon>
        <taxon>Aristolochiaceae</taxon>
        <taxon>Aristolochia</taxon>
    </lineage>
</organism>
<dbReference type="GO" id="GO:0005506">
    <property type="term" value="F:iron ion binding"/>
    <property type="evidence" value="ECO:0007669"/>
    <property type="project" value="InterPro"/>
</dbReference>
<name>A0AAV7EQM5_ARIFI</name>